<reference evidence="8 9" key="1">
    <citation type="journal article" date="2018" name="PLoS Pathog.">
        <title>Evolution of structural diversity of trichothecenes, a family of toxins produced by plant pathogenic and entomopathogenic fungi.</title>
        <authorList>
            <person name="Proctor R.H."/>
            <person name="McCormick S.P."/>
            <person name="Kim H.S."/>
            <person name="Cardoza R.E."/>
            <person name="Stanley A.M."/>
            <person name="Lindo L."/>
            <person name="Kelly A."/>
            <person name="Brown D.W."/>
            <person name="Lee T."/>
            <person name="Vaughan M.M."/>
            <person name="Alexander N.J."/>
            <person name="Busman M."/>
            <person name="Gutierrez S."/>
        </authorList>
    </citation>
    <scope>NUCLEOTIDE SEQUENCE [LARGE SCALE GENOMIC DNA]</scope>
    <source>
        <strain evidence="8 9">NRRL 3299</strain>
    </source>
</reference>
<dbReference type="InterPro" id="IPR009332">
    <property type="entry name" value="Med22"/>
</dbReference>
<evidence type="ECO:0000256" key="6">
    <source>
        <dbReference type="SAM" id="MobiDB-lite"/>
    </source>
</evidence>
<dbReference type="STRING" id="5514.A0A395SHD2"/>
<dbReference type="Pfam" id="PF11913">
    <property type="entry name" value="DUF3431"/>
    <property type="match status" value="1"/>
</dbReference>
<keyword evidence="7" id="KW-0472">Membrane</keyword>
<keyword evidence="9" id="KW-1185">Reference proteome</keyword>
<evidence type="ECO:0000256" key="2">
    <source>
        <dbReference type="ARBA" id="ARBA00005942"/>
    </source>
</evidence>
<feature type="transmembrane region" description="Helical" evidence="7">
    <location>
        <begin position="12"/>
        <end position="29"/>
    </location>
</feature>
<dbReference type="PANTHER" id="PTHR37490">
    <property type="entry name" value="EXPRESSED PROTEIN"/>
    <property type="match status" value="1"/>
</dbReference>
<comment type="caution">
    <text evidence="8">The sequence shown here is derived from an EMBL/GenBank/DDBJ whole genome shotgun (WGS) entry which is preliminary data.</text>
</comment>
<evidence type="ECO:0000256" key="5">
    <source>
        <dbReference type="ARBA" id="ARBA00023242"/>
    </source>
</evidence>
<name>A0A395SHD2_FUSSP</name>
<dbReference type="GO" id="GO:0016592">
    <property type="term" value="C:mediator complex"/>
    <property type="evidence" value="ECO:0007669"/>
    <property type="project" value="InterPro"/>
</dbReference>
<dbReference type="EMBL" id="PXOF01000041">
    <property type="protein sequence ID" value="RGP71512.1"/>
    <property type="molecule type" value="Genomic_DNA"/>
</dbReference>
<evidence type="ECO:0000313" key="9">
    <source>
        <dbReference type="Proteomes" id="UP000266152"/>
    </source>
</evidence>
<keyword evidence="5" id="KW-0539">Nucleus</keyword>
<evidence type="ECO:0000256" key="1">
    <source>
        <dbReference type="ARBA" id="ARBA00004123"/>
    </source>
</evidence>
<gene>
    <name evidence="8" type="ORF">FSPOR_3218</name>
</gene>
<protein>
    <submittedName>
        <fullName evidence="8">Uncharacterized protein</fullName>
    </submittedName>
</protein>
<comment type="subcellular location">
    <subcellularLocation>
        <location evidence="1">Nucleus</location>
    </subcellularLocation>
</comment>
<evidence type="ECO:0000256" key="7">
    <source>
        <dbReference type="SAM" id="Phobius"/>
    </source>
</evidence>
<dbReference type="GO" id="GO:0006357">
    <property type="term" value="P:regulation of transcription by RNA polymerase II"/>
    <property type="evidence" value="ECO:0007669"/>
    <property type="project" value="InterPro"/>
</dbReference>
<keyword evidence="7" id="KW-1133">Transmembrane helix</keyword>
<organism evidence="8 9">
    <name type="scientific">Fusarium sporotrichioides</name>
    <dbReference type="NCBI Taxonomy" id="5514"/>
    <lineage>
        <taxon>Eukaryota</taxon>
        <taxon>Fungi</taxon>
        <taxon>Dikarya</taxon>
        <taxon>Ascomycota</taxon>
        <taxon>Pezizomycotina</taxon>
        <taxon>Sordariomycetes</taxon>
        <taxon>Hypocreomycetidae</taxon>
        <taxon>Hypocreales</taxon>
        <taxon>Nectriaceae</taxon>
        <taxon>Fusarium</taxon>
    </lineage>
</organism>
<dbReference type="GO" id="GO:0003712">
    <property type="term" value="F:transcription coregulator activity"/>
    <property type="evidence" value="ECO:0007669"/>
    <property type="project" value="InterPro"/>
</dbReference>
<feature type="region of interest" description="Disordered" evidence="6">
    <location>
        <begin position="455"/>
        <end position="476"/>
    </location>
</feature>
<proteinExistence type="inferred from homology"/>
<dbReference type="InterPro" id="IPR021838">
    <property type="entry name" value="DUF3431"/>
</dbReference>
<sequence>MAGHWAPRQRSNRAPIVAFVLFVIFLYWFRDSLIPSNTPARKHRNDYPTLNLGDDDVEMVVASMKHENVSWLDEYLPDWKKNIYVVDDNRAKLTVPMNKGREAMVFLTYIIDRYDSLPGNVVFHHAERFQWHNDNPDYDALPLLQNFRFDNLKKVGYANLRCVWILGCPAEIRPIKDESPGKEGEPIHARHVYKAAFQELFPSLEVPEEVGVTCCSQFAVRRETIHLRPRAEYVRFREWLIVSALGDALSGRVLEYSWHIMFGKEAVHCPNAAECYCQNYGMCDLKCEADKCEGQYTLPPFSTLPKGWPQLGWKGENRGWEDKHNKLIFEILRSYRDLMNCATIQGMDRDNQNDFEAQTTKLNYRDPETMVAAEIRTQRKFDQLHDNIKELLALSRTIKELWVFGPLDRADGHRQEKEVQIDRDVQEVSRLLDNFDMNAMRELAERFGGTYEPQVAAASSATATTQPTEPAPTIGN</sequence>
<keyword evidence="3" id="KW-0805">Transcription regulation</keyword>
<keyword evidence="4" id="KW-0804">Transcription</keyword>
<dbReference type="Gene3D" id="6.10.280.160">
    <property type="entry name" value="Mediator of RNA polymerase II transcription subunit 22"/>
    <property type="match status" value="1"/>
</dbReference>
<dbReference type="AlphaFoldDB" id="A0A395SHD2"/>
<keyword evidence="7" id="KW-0812">Transmembrane</keyword>
<evidence type="ECO:0000256" key="4">
    <source>
        <dbReference type="ARBA" id="ARBA00023163"/>
    </source>
</evidence>
<dbReference type="PANTHER" id="PTHR37490:SF3">
    <property type="entry name" value="DUF3431 DOMAIN CONTAINING PROTEIN"/>
    <property type="match status" value="1"/>
</dbReference>
<accession>A0A395SHD2</accession>
<dbReference type="Pfam" id="PF06179">
    <property type="entry name" value="Med22"/>
    <property type="match status" value="1"/>
</dbReference>
<evidence type="ECO:0000256" key="3">
    <source>
        <dbReference type="ARBA" id="ARBA00023015"/>
    </source>
</evidence>
<dbReference type="Proteomes" id="UP000266152">
    <property type="component" value="Unassembled WGS sequence"/>
</dbReference>
<evidence type="ECO:0000313" key="8">
    <source>
        <dbReference type="EMBL" id="RGP71512.1"/>
    </source>
</evidence>
<comment type="similarity">
    <text evidence="2">Belongs to the Mediator complex subunit 22 family.</text>
</comment>